<evidence type="ECO:0000313" key="2">
    <source>
        <dbReference type="Proteomes" id="UP001139366"/>
    </source>
</evidence>
<dbReference type="EMBL" id="JAINUY010000001">
    <property type="protein sequence ID" value="MBZ4033809.1"/>
    <property type="molecule type" value="Genomic_DNA"/>
</dbReference>
<organism evidence="1 2">
    <name type="scientific">Flavobacterium potami</name>
    <dbReference type="NCBI Taxonomy" id="2872310"/>
    <lineage>
        <taxon>Bacteria</taxon>
        <taxon>Pseudomonadati</taxon>
        <taxon>Bacteroidota</taxon>
        <taxon>Flavobacteriia</taxon>
        <taxon>Flavobacteriales</taxon>
        <taxon>Flavobacteriaceae</taxon>
        <taxon>Flavobacterium</taxon>
    </lineage>
</organism>
<dbReference type="Proteomes" id="UP001139366">
    <property type="component" value="Unassembled WGS sequence"/>
</dbReference>
<keyword evidence="2" id="KW-1185">Reference proteome</keyword>
<reference evidence="1 2" key="1">
    <citation type="journal article" date="2023" name="Antonie Van Leeuwenhoek">
        <title>Flavobacterium potami sp. nov., a multi-metal resistance genes harbouring bacterium isolated from shallow river silt.</title>
        <authorList>
            <person name="Li S."/>
            <person name="Mao S."/>
            <person name="Mu W."/>
            <person name="Guo B."/>
            <person name="Li C."/>
            <person name="Zhu Q."/>
            <person name="Hou X."/>
            <person name="Zhao Y."/>
            <person name="Wei S."/>
            <person name="Liu H."/>
            <person name="Liu A."/>
        </authorList>
    </citation>
    <scope>NUCLEOTIDE SEQUENCE [LARGE SCALE GENOMIC DNA]</scope>
    <source>
        <strain evidence="1 2">17A</strain>
    </source>
</reference>
<evidence type="ECO:0000313" key="1">
    <source>
        <dbReference type="EMBL" id="MBZ4033809.1"/>
    </source>
</evidence>
<name>A0A9X1H6U4_9FLAO</name>
<proteinExistence type="predicted"/>
<dbReference type="CDD" id="cd06223">
    <property type="entry name" value="PRTases_typeI"/>
    <property type="match status" value="1"/>
</dbReference>
<dbReference type="InterPro" id="IPR000836">
    <property type="entry name" value="PRTase_dom"/>
</dbReference>
<protein>
    <submittedName>
        <fullName evidence="1">Uncharacterized protein</fullName>
    </submittedName>
</protein>
<dbReference type="AlphaFoldDB" id="A0A9X1H6U4"/>
<sequence>MKGLELEVNDYLQHEIPAYYHGYHKGWNNTEVGYINTLKNDQGTFNNNQKDFGYTLSGAQDALYKALEKDLPNIAKSCTNKLTICVVPRSKCNASYKSSQLLFIDTIKKYVLNNKTLFNDGTDYILRIKDTPTTHTTQDYNSVKVGITKSTCNISNKIAGTDVLLIDDIYTKHVNIDEDAIQAIYDSGANKVIFYALGNTL</sequence>
<dbReference type="RefSeq" id="WP_223704605.1">
    <property type="nucleotide sequence ID" value="NZ_JAINUY010000001.1"/>
</dbReference>
<comment type="caution">
    <text evidence="1">The sequence shown here is derived from an EMBL/GenBank/DDBJ whole genome shotgun (WGS) entry which is preliminary data.</text>
</comment>
<gene>
    <name evidence="1" type="ORF">K6T82_03465</name>
</gene>
<accession>A0A9X1H6U4</accession>